<dbReference type="EMBL" id="ML993987">
    <property type="protein sequence ID" value="KAF2201198.1"/>
    <property type="molecule type" value="Genomic_DNA"/>
</dbReference>
<sequence length="329" mass="36431">MPTSDGETIILPAPSPTQTYVTVSALDAGHITLPERLFITDADPQKKRTVPSMAFLIQHPLPEPTNIIFDLGVKRDIESYTPAQHAHILQRQPVTVHPDVTDSLQKGGLHPSDIHKVILSHVHWDHIGTPSDFPNSEFFVGSGTQHILAHGDGPYYPAELFHADELPANRTFEFPPTANSEPGKASEQQIPHTWYPLAGFPAVIDFFNDGSIYIVDARGHMSAHLNLLLRVGPKKWVYLGGDCCHDPRILTGEKGIAMYDDGRGGVRSVHVDLDSAAEMVKRVRLLMGEGRVVQQEKNGDRKEVVVEVVVAHDEVWRKGNAGRFWPGRL</sequence>
<comment type="similarity">
    <text evidence="2">Belongs to the metallo-beta-lactamase superfamily.</text>
</comment>
<evidence type="ECO:0000256" key="1">
    <source>
        <dbReference type="ARBA" id="ARBA00001947"/>
    </source>
</evidence>
<evidence type="ECO:0000313" key="7">
    <source>
        <dbReference type="Proteomes" id="UP000799536"/>
    </source>
</evidence>
<evidence type="ECO:0008006" key="8">
    <source>
        <dbReference type="Google" id="ProtNLM"/>
    </source>
</evidence>
<dbReference type="InterPro" id="IPR051013">
    <property type="entry name" value="MBL_superfamily_lactonases"/>
</dbReference>
<evidence type="ECO:0000256" key="3">
    <source>
        <dbReference type="ARBA" id="ARBA00022723"/>
    </source>
</evidence>
<proteinExistence type="inferred from homology"/>
<keyword evidence="7" id="KW-1185">Reference proteome</keyword>
<reference evidence="6" key="1">
    <citation type="journal article" date="2020" name="Stud. Mycol.">
        <title>101 Dothideomycetes genomes: a test case for predicting lifestyles and emergence of pathogens.</title>
        <authorList>
            <person name="Haridas S."/>
            <person name="Albert R."/>
            <person name="Binder M."/>
            <person name="Bloem J."/>
            <person name="Labutti K."/>
            <person name="Salamov A."/>
            <person name="Andreopoulos B."/>
            <person name="Baker S."/>
            <person name="Barry K."/>
            <person name="Bills G."/>
            <person name="Bluhm B."/>
            <person name="Cannon C."/>
            <person name="Castanera R."/>
            <person name="Culley D."/>
            <person name="Daum C."/>
            <person name="Ezra D."/>
            <person name="Gonzalez J."/>
            <person name="Henrissat B."/>
            <person name="Kuo A."/>
            <person name="Liang C."/>
            <person name="Lipzen A."/>
            <person name="Lutzoni F."/>
            <person name="Magnuson J."/>
            <person name="Mondo S."/>
            <person name="Nolan M."/>
            <person name="Ohm R."/>
            <person name="Pangilinan J."/>
            <person name="Park H.-J."/>
            <person name="Ramirez L."/>
            <person name="Alfaro M."/>
            <person name="Sun H."/>
            <person name="Tritt A."/>
            <person name="Yoshinaga Y."/>
            <person name="Zwiers L.-H."/>
            <person name="Turgeon B."/>
            <person name="Goodwin S."/>
            <person name="Spatafora J."/>
            <person name="Crous P."/>
            <person name="Grigoriev I."/>
        </authorList>
    </citation>
    <scope>NUCLEOTIDE SEQUENCE</scope>
    <source>
        <strain evidence="6">ATCC 74209</strain>
    </source>
</reference>
<dbReference type="PANTHER" id="PTHR42978">
    <property type="entry name" value="QUORUM-QUENCHING LACTONASE YTNP-RELATED-RELATED"/>
    <property type="match status" value="1"/>
</dbReference>
<protein>
    <recommendedName>
        <fullName evidence="8">Metallo-beta-lactamase domain protein</fullName>
    </recommendedName>
</protein>
<keyword evidence="3" id="KW-0479">Metal-binding</keyword>
<evidence type="ECO:0000256" key="5">
    <source>
        <dbReference type="ARBA" id="ARBA00022833"/>
    </source>
</evidence>
<keyword evidence="4" id="KW-0378">Hydrolase</keyword>
<accession>A0A9P4JKL5</accession>
<dbReference type="CDD" id="cd07730">
    <property type="entry name" value="metallo-hydrolase-like_MBL-fold"/>
    <property type="match status" value="1"/>
</dbReference>
<dbReference type="SUPFAM" id="SSF56281">
    <property type="entry name" value="Metallo-hydrolase/oxidoreductase"/>
    <property type="match status" value="1"/>
</dbReference>
<dbReference type="AlphaFoldDB" id="A0A9P4JKL5"/>
<comment type="cofactor">
    <cofactor evidence="1">
        <name>Zn(2+)</name>
        <dbReference type="ChEBI" id="CHEBI:29105"/>
    </cofactor>
</comment>
<gene>
    <name evidence="6" type="ORF">GQ43DRAFT_45630</name>
</gene>
<comment type="caution">
    <text evidence="6">The sequence shown here is derived from an EMBL/GenBank/DDBJ whole genome shotgun (WGS) entry which is preliminary data.</text>
</comment>
<dbReference type="GO" id="GO:0016787">
    <property type="term" value="F:hydrolase activity"/>
    <property type="evidence" value="ECO:0007669"/>
    <property type="project" value="UniProtKB-KW"/>
</dbReference>
<dbReference type="Gene3D" id="3.60.15.10">
    <property type="entry name" value="Ribonuclease Z/Hydroxyacylglutathione hydrolase-like"/>
    <property type="match status" value="1"/>
</dbReference>
<name>A0A9P4JKL5_9PLEO</name>
<keyword evidence="5" id="KW-0862">Zinc</keyword>
<dbReference type="Proteomes" id="UP000799536">
    <property type="component" value="Unassembled WGS sequence"/>
</dbReference>
<evidence type="ECO:0000256" key="2">
    <source>
        <dbReference type="ARBA" id="ARBA00007749"/>
    </source>
</evidence>
<evidence type="ECO:0000256" key="4">
    <source>
        <dbReference type="ARBA" id="ARBA00022801"/>
    </source>
</evidence>
<dbReference type="GO" id="GO:0046872">
    <property type="term" value="F:metal ion binding"/>
    <property type="evidence" value="ECO:0007669"/>
    <property type="project" value="UniProtKB-KW"/>
</dbReference>
<dbReference type="OrthoDB" id="10250730at2759"/>
<dbReference type="InterPro" id="IPR036866">
    <property type="entry name" value="RibonucZ/Hydroxyglut_hydro"/>
</dbReference>
<dbReference type="PANTHER" id="PTHR42978:SF2">
    <property type="entry name" value="102 KBASES UNSTABLE REGION: FROM 1 TO 119443"/>
    <property type="match status" value="1"/>
</dbReference>
<organism evidence="6 7">
    <name type="scientific">Delitschia confertaspora ATCC 74209</name>
    <dbReference type="NCBI Taxonomy" id="1513339"/>
    <lineage>
        <taxon>Eukaryota</taxon>
        <taxon>Fungi</taxon>
        <taxon>Dikarya</taxon>
        <taxon>Ascomycota</taxon>
        <taxon>Pezizomycotina</taxon>
        <taxon>Dothideomycetes</taxon>
        <taxon>Pleosporomycetidae</taxon>
        <taxon>Pleosporales</taxon>
        <taxon>Delitschiaceae</taxon>
        <taxon>Delitschia</taxon>
    </lineage>
</organism>
<evidence type="ECO:0000313" key="6">
    <source>
        <dbReference type="EMBL" id="KAF2201198.1"/>
    </source>
</evidence>